<dbReference type="InterPro" id="IPR036249">
    <property type="entry name" value="Thioredoxin-like_sf"/>
</dbReference>
<proteinExistence type="inferred from homology"/>
<dbReference type="GO" id="GO:0004602">
    <property type="term" value="F:glutathione peroxidase activity"/>
    <property type="evidence" value="ECO:0007669"/>
    <property type="project" value="EnsemblFungi"/>
</dbReference>
<gene>
    <name evidence="5" type="ORF">ASCRUDRAFT_32149</name>
</gene>
<dbReference type="InParanoid" id="A0A1D2VLA4"/>
<dbReference type="GO" id="GO:0007031">
    <property type="term" value="P:peroxisome organization"/>
    <property type="evidence" value="ECO:0007669"/>
    <property type="project" value="EnsemblFungi"/>
</dbReference>
<sequence>MISRVSSFFNNSYSLYDFTVEDCYGNIFDFSKLEDKVILIVNITIIDAFLEKIFELQTLYDKYNKDGLEIIAFPTDQFLSPSLTNPQTLPSNSVSNFCQKYNITFPVMEKCKVNGKNQVGVYRYLKAQKKGPLGLKLIKWNFEKFLIDKDGEVSGRFSSLYRLNKLEKNIKSLLFDKKKPRSVSSRTLNKYSNYYY</sequence>
<dbReference type="PROSITE" id="PS51355">
    <property type="entry name" value="GLUTATHIONE_PEROXID_3"/>
    <property type="match status" value="1"/>
</dbReference>
<keyword evidence="3 4" id="KW-0560">Oxidoreductase</keyword>
<dbReference type="GO" id="GO:0034599">
    <property type="term" value="P:cellular response to oxidative stress"/>
    <property type="evidence" value="ECO:0007669"/>
    <property type="project" value="TreeGrafter"/>
</dbReference>
<dbReference type="PANTHER" id="PTHR11592:SF78">
    <property type="entry name" value="GLUTATHIONE PEROXIDASE"/>
    <property type="match status" value="1"/>
</dbReference>
<evidence type="ECO:0000256" key="3">
    <source>
        <dbReference type="ARBA" id="ARBA00023002"/>
    </source>
</evidence>
<dbReference type="Gene3D" id="3.40.30.10">
    <property type="entry name" value="Glutaredoxin"/>
    <property type="match status" value="1"/>
</dbReference>
<reference evidence="6" key="1">
    <citation type="submission" date="2016-05" db="EMBL/GenBank/DDBJ databases">
        <title>Comparative genomics of biotechnologically important yeasts.</title>
        <authorList>
            <consortium name="DOE Joint Genome Institute"/>
            <person name="Riley R."/>
            <person name="Haridas S."/>
            <person name="Wolfe K.H."/>
            <person name="Lopes M.R."/>
            <person name="Hittinger C.T."/>
            <person name="Goker M."/>
            <person name="Salamov A."/>
            <person name="Wisecaver J."/>
            <person name="Long T.M."/>
            <person name="Aerts A.L."/>
            <person name="Barry K."/>
            <person name="Choi C."/>
            <person name="Clum A."/>
            <person name="Coughlan A.Y."/>
            <person name="Deshpande S."/>
            <person name="Douglass A.P."/>
            <person name="Hanson S.J."/>
            <person name="Klenk H.-P."/>
            <person name="Labutti K."/>
            <person name="Lapidus A."/>
            <person name="Lindquist E."/>
            <person name="Lipzen A."/>
            <person name="Meier-Kolthoff J.P."/>
            <person name="Ohm R.A."/>
            <person name="Otillar R.P."/>
            <person name="Pangilinan J."/>
            <person name="Peng Y."/>
            <person name="Rokas A."/>
            <person name="Rosa C.A."/>
            <person name="Scheuner C."/>
            <person name="Sibirny A.A."/>
            <person name="Slot J.C."/>
            <person name="Stielow J.B."/>
            <person name="Sun H."/>
            <person name="Kurtzman C.P."/>
            <person name="Blackwell M."/>
            <person name="Grigoriev I.V."/>
            <person name="Jeffries T.W."/>
        </authorList>
    </citation>
    <scope>NUCLEOTIDE SEQUENCE [LARGE SCALE GENOMIC DNA]</scope>
    <source>
        <strain evidence="6">DSM 1968</strain>
    </source>
</reference>
<dbReference type="STRING" id="1344418.A0A1D2VLA4"/>
<dbReference type="InterPro" id="IPR000889">
    <property type="entry name" value="Glutathione_peroxidase"/>
</dbReference>
<dbReference type="RefSeq" id="XP_020048696.1">
    <property type="nucleotide sequence ID" value="XM_020190334.1"/>
</dbReference>
<dbReference type="AlphaFoldDB" id="A0A1D2VLA4"/>
<dbReference type="SUPFAM" id="SSF52833">
    <property type="entry name" value="Thioredoxin-like"/>
    <property type="match status" value="1"/>
</dbReference>
<keyword evidence="2 4" id="KW-0575">Peroxidase</keyword>
<dbReference type="CDD" id="cd00340">
    <property type="entry name" value="GSH_Peroxidase"/>
    <property type="match status" value="1"/>
</dbReference>
<dbReference type="GO" id="GO:0047066">
    <property type="term" value="F:phospholipid-hydroperoxide glutathione peroxidase activity"/>
    <property type="evidence" value="ECO:0007669"/>
    <property type="project" value="EnsemblFungi"/>
</dbReference>
<dbReference type="EMBL" id="KV454477">
    <property type="protein sequence ID" value="ODV62389.1"/>
    <property type="molecule type" value="Genomic_DNA"/>
</dbReference>
<evidence type="ECO:0000313" key="5">
    <source>
        <dbReference type="EMBL" id="ODV62389.1"/>
    </source>
</evidence>
<dbReference type="Pfam" id="PF00255">
    <property type="entry name" value="GSHPx"/>
    <property type="match status" value="1"/>
</dbReference>
<dbReference type="PIRSF" id="PIRSF000303">
    <property type="entry name" value="Glutathion_perox"/>
    <property type="match status" value="1"/>
</dbReference>
<accession>A0A1D2VLA4</accession>
<dbReference type="PANTHER" id="PTHR11592">
    <property type="entry name" value="GLUTATHIONE PEROXIDASE"/>
    <property type="match status" value="1"/>
</dbReference>
<name>A0A1D2VLA4_9ASCO</name>
<dbReference type="GeneID" id="30963970"/>
<dbReference type="PRINTS" id="PR01011">
    <property type="entry name" value="GLUTPROXDASE"/>
</dbReference>
<dbReference type="GO" id="GO:0005782">
    <property type="term" value="C:peroxisomal matrix"/>
    <property type="evidence" value="ECO:0007669"/>
    <property type="project" value="EnsemblFungi"/>
</dbReference>
<dbReference type="Proteomes" id="UP000095038">
    <property type="component" value="Unassembled WGS sequence"/>
</dbReference>
<keyword evidence="6" id="KW-1185">Reference proteome</keyword>
<organism evidence="5 6">
    <name type="scientific">Ascoidea rubescens DSM 1968</name>
    <dbReference type="NCBI Taxonomy" id="1344418"/>
    <lineage>
        <taxon>Eukaryota</taxon>
        <taxon>Fungi</taxon>
        <taxon>Dikarya</taxon>
        <taxon>Ascomycota</taxon>
        <taxon>Saccharomycotina</taxon>
        <taxon>Saccharomycetes</taxon>
        <taxon>Ascoideaceae</taxon>
        <taxon>Ascoidea</taxon>
    </lineage>
</organism>
<evidence type="ECO:0000256" key="1">
    <source>
        <dbReference type="ARBA" id="ARBA00006926"/>
    </source>
</evidence>
<evidence type="ECO:0000256" key="4">
    <source>
        <dbReference type="RuleBase" id="RU000499"/>
    </source>
</evidence>
<dbReference type="OrthoDB" id="446890at2759"/>
<evidence type="ECO:0000256" key="2">
    <source>
        <dbReference type="ARBA" id="ARBA00022559"/>
    </source>
</evidence>
<protein>
    <recommendedName>
        <fullName evidence="4">Glutathione peroxidase</fullName>
    </recommendedName>
</protein>
<evidence type="ECO:0000313" key="6">
    <source>
        <dbReference type="Proteomes" id="UP000095038"/>
    </source>
</evidence>
<comment type="similarity">
    <text evidence="1 4">Belongs to the glutathione peroxidase family.</text>
</comment>